<keyword evidence="2" id="KW-0479">Metal-binding</keyword>
<name>A0A9P6D732_9AGAR</name>
<accession>A0A9P6D732</accession>
<dbReference type="OrthoDB" id="423559at2759"/>
<comment type="similarity">
    <text evidence="1">Belongs to the SNF2/RAD54 helicase family.</text>
</comment>
<feature type="compositionally biased region" description="Polar residues" evidence="11">
    <location>
        <begin position="312"/>
        <end position="325"/>
    </location>
</feature>
<evidence type="ECO:0000256" key="2">
    <source>
        <dbReference type="ARBA" id="ARBA00022723"/>
    </source>
</evidence>
<evidence type="ECO:0000256" key="4">
    <source>
        <dbReference type="ARBA" id="ARBA00022771"/>
    </source>
</evidence>
<dbReference type="GO" id="GO:0016787">
    <property type="term" value="F:hydrolase activity"/>
    <property type="evidence" value="ECO:0007669"/>
    <property type="project" value="UniProtKB-KW"/>
</dbReference>
<proteinExistence type="inferred from homology"/>
<evidence type="ECO:0000256" key="5">
    <source>
        <dbReference type="ARBA" id="ARBA00022801"/>
    </source>
</evidence>
<dbReference type="Gene3D" id="3.40.50.10810">
    <property type="entry name" value="Tandem AAA-ATPase domain"/>
    <property type="match status" value="1"/>
</dbReference>
<evidence type="ECO:0000259" key="14">
    <source>
        <dbReference type="PROSITE" id="PS51194"/>
    </source>
</evidence>
<dbReference type="InterPro" id="IPR038718">
    <property type="entry name" value="SNF2-like_sf"/>
</dbReference>
<dbReference type="PROSITE" id="PS51192">
    <property type="entry name" value="HELICASE_ATP_BIND_1"/>
    <property type="match status" value="1"/>
</dbReference>
<keyword evidence="10" id="KW-0175">Coiled coil</keyword>
<evidence type="ECO:0000313" key="16">
    <source>
        <dbReference type="Proteomes" id="UP000807469"/>
    </source>
</evidence>
<dbReference type="InterPro" id="IPR017907">
    <property type="entry name" value="Znf_RING_CS"/>
</dbReference>
<feature type="region of interest" description="Disordered" evidence="11">
    <location>
        <begin position="308"/>
        <end position="363"/>
    </location>
</feature>
<dbReference type="InterPro" id="IPR027417">
    <property type="entry name" value="P-loop_NTPase"/>
</dbReference>
<dbReference type="Pfam" id="PF00271">
    <property type="entry name" value="Helicase_C"/>
    <property type="match status" value="1"/>
</dbReference>
<keyword evidence="3" id="KW-0547">Nucleotide-binding</keyword>
<feature type="coiled-coil region" evidence="10">
    <location>
        <begin position="882"/>
        <end position="910"/>
    </location>
</feature>
<dbReference type="GO" id="GO:0000724">
    <property type="term" value="P:double-strand break repair via homologous recombination"/>
    <property type="evidence" value="ECO:0007669"/>
    <property type="project" value="TreeGrafter"/>
</dbReference>
<comment type="caution">
    <text evidence="15">The sequence shown here is derived from an EMBL/GenBank/DDBJ whole genome shotgun (WGS) entry which is preliminary data.</text>
</comment>
<feature type="compositionally biased region" description="Polar residues" evidence="11">
    <location>
        <begin position="110"/>
        <end position="149"/>
    </location>
</feature>
<dbReference type="GO" id="GO:0005737">
    <property type="term" value="C:cytoplasm"/>
    <property type="evidence" value="ECO:0007669"/>
    <property type="project" value="TreeGrafter"/>
</dbReference>
<keyword evidence="8" id="KW-0067">ATP-binding</keyword>
<evidence type="ECO:0000256" key="8">
    <source>
        <dbReference type="ARBA" id="ARBA00022840"/>
    </source>
</evidence>
<evidence type="ECO:0000256" key="1">
    <source>
        <dbReference type="ARBA" id="ARBA00007025"/>
    </source>
</evidence>
<evidence type="ECO:0000256" key="6">
    <source>
        <dbReference type="ARBA" id="ARBA00022806"/>
    </source>
</evidence>
<dbReference type="EMBL" id="MU155131">
    <property type="protein sequence ID" value="KAF9486204.1"/>
    <property type="molecule type" value="Genomic_DNA"/>
</dbReference>
<feature type="domain" description="RING-type" evidence="12">
    <location>
        <begin position="913"/>
        <end position="964"/>
    </location>
</feature>
<dbReference type="GO" id="GO:0008094">
    <property type="term" value="F:ATP-dependent activity, acting on DNA"/>
    <property type="evidence" value="ECO:0007669"/>
    <property type="project" value="TreeGrafter"/>
</dbReference>
<dbReference type="Proteomes" id="UP000807469">
    <property type="component" value="Unassembled WGS sequence"/>
</dbReference>
<dbReference type="GO" id="GO:0005634">
    <property type="term" value="C:nucleus"/>
    <property type="evidence" value="ECO:0007669"/>
    <property type="project" value="TreeGrafter"/>
</dbReference>
<evidence type="ECO:0000259" key="13">
    <source>
        <dbReference type="PROSITE" id="PS51192"/>
    </source>
</evidence>
<evidence type="ECO:0000256" key="10">
    <source>
        <dbReference type="SAM" id="Coils"/>
    </source>
</evidence>
<keyword evidence="16" id="KW-1185">Reference proteome</keyword>
<dbReference type="PANTHER" id="PTHR45626:SF16">
    <property type="entry name" value="ATP-DEPENDENT HELICASE ULS1"/>
    <property type="match status" value="1"/>
</dbReference>
<dbReference type="SMART" id="SM00184">
    <property type="entry name" value="RING"/>
    <property type="match status" value="1"/>
</dbReference>
<dbReference type="PANTHER" id="PTHR45626">
    <property type="entry name" value="TRANSCRIPTION TERMINATION FACTOR 2-RELATED"/>
    <property type="match status" value="1"/>
</dbReference>
<feature type="region of interest" description="Disordered" evidence="11">
    <location>
        <begin position="103"/>
        <end position="196"/>
    </location>
</feature>
<feature type="compositionally biased region" description="Acidic residues" evidence="11">
    <location>
        <begin position="405"/>
        <end position="421"/>
    </location>
</feature>
<dbReference type="InterPro" id="IPR014001">
    <property type="entry name" value="Helicase_ATP-bd"/>
</dbReference>
<dbReference type="CDD" id="cd18008">
    <property type="entry name" value="DEXDc_SHPRH-like"/>
    <property type="match status" value="1"/>
</dbReference>
<dbReference type="GO" id="GO:0005524">
    <property type="term" value="F:ATP binding"/>
    <property type="evidence" value="ECO:0007669"/>
    <property type="project" value="UniProtKB-KW"/>
</dbReference>
<dbReference type="Pfam" id="PF13445">
    <property type="entry name" value="zf-RING_UBOX"/>
    <property type="match status" value="1"/>
</dbReference>
<evidence type="ECO:0000256" key="11">
    <source>
        <dbReference type="SAM" id="MobiDB-lite"/>
    </source>
</evidence>
<keyword evidence="7" id="KW-0862">Zinc</keyword>
<feature type="region of interest" description="Disordered" evidence="11">
    <location>
        <begin position="983"/>
        <end position="1060"/>
    </location>
</feature>
<dbReference type="PROSITE" id="PS50089">
    <property type="entry name" value="ZF_RING_2"/>
    <property type="match status" value="1"/>
</dbReference>
<dbReference type="GO" id="GO:0008270">
    <property type="term" value="F:zinc ion binding"/>
    <property type="evidence" value="ECO:0007669"/>
    <property type="project" value="UniProtKB-KW"/>
</dbReference>
<keyword evidence="4 9" id="KW-0863">Zinc-finger</keyword>
<dbReference type="SUPFAM" id="SSF52540">
    <property type="entry name" value="P-loop containing nucleoside triphosphate hydrolases"/>
    <property type="match status" value="2"/>
</dbReference>
<dbReference type="Pfam" id="PF00176">
    <property type="entry name" value="SNF2-rel_dom"/>
    <property type="match status" value="1"/>
</dbReference>
<dbReference type="CDD" id="cd18793">
    <property type="entry name" value="SF2_C_SNF"/>
    <property type="match status" value="1"/>
</dbReference>
<dbReference type="InterPro" id="IPR049730">
    <property type="entry name" value="SNF2/RAD54-like_C"/>
</dbReference>
<dbReference type="Gene3D" id="3.40.50.300">
    <property type="entry name" value="P-loop containing nucleotide triphosphate hydrolases"/>
    <property type="match status" value="1"/>
</dbReference>
<dbReference type="InterPro" id="IPR013083">
    <property type="entry name" value="Znf_RING/FYVE/PHD"/>
</dbReference>
<feature type="region of interest" description="Disordered" evidence="11">
    <location>
        <begin position="400"/>
        <end position="421"/>
    </location>
</feature>
<evidence type="ECO:0000256" key="7">
    <source>
        <dbReference type="ARBA" id="ARBA00022833"/>
    </source>
</evidence>
<dbReference type="SMART" id="SM00487">
    <property type="entry name" value="DEXDc"/>
    <property type="match status" value="1"/>
</dbReference>
<evidence type="ECO:0000256" key="9">
    <source>
        <dbReference type="PROSITE-ProRule" id="PRU00175"/>
    </source>
</evidence>
<reference evidence="15" key="1">
    <citation type="submission" date="2020-11" db="EMBL/GenBank/DDBJ databases">
        <authorList>
            <consortium name="DOE Joint Genome Institute"/>
            <person name="Ahrendt S."/>
            <person name="Riley R."/>
            <person name="Andreopoulos W."/>
            <person name="Labutti K."/>
            <person name="Pangilinan J."/>
            <person name="Ruiz-Duenas F.J."/>
            <person name="Barrasa J.M."/>
            <person name="Sanchez-Garcia M."/>
            <person name="Camarero S."/>
            <person name="Miyauchi S."/>
            <person name="Serrano A."/>
            <person name="Linde D."/>
            <person name="Babiker R."/>
            <person name="Drula E."/>
            <person name="Ayuso-Fernandez I."/>
            <person name="Pacheco R."/>
            <person name="Padilla G."/>
            <person name="Ferreira P."/>
            <person name="Barriuso J."/>
            <person name="Kellner H."/>
            <person name="Castanera R."/>
            <person name="Alfaro M."/>
            <person name="Ramirez L."/>
            <person name="Pisabarro A.G."/>
            <person name="Kuo A."/>
            <person name="Tritt A."/>
            <person name="Lipzen A."/>
            <person name="He G."/>
            <person name="Yan M."/>
            <person name="Ng V."/>
            <person name="Cullen D."/>
            <person name="Martin F."/>
            <person name="Rosso M.-N."/>
            <person name="Henrissat B."/>
            <person name="Hibbett D."/>
            <person name="Martinez A.T."/>
            <person name="Grigoriev I.V."/>
        </authorList>
    </citation>
    <scope>NUCLEOTIDE SEQUENCE</scope>
    <source>
        <strain evidence="15">CIRM-BRFM 674</strain>
    </source>
</reference>
<evidence type="ECO:0000256" key="3">
    <source>
        <dbReference type="ARBA" id="ARBA00022741"/>
    </source>
</evidence>
<keyword evidence="5" id="KW-0378">Hydrolase</keyword>
<dbReference type="InterPro" id="IPR027370">
    <property type="entry name" value="Znf-RING_euk"/>
</dbReference>
<dbReference type="PROSITE" id="PS51194">
    <property type="entry name" value="HELICASE_CTER"/>
    <property type="match status" value="1"/>
</dbReference>
<keyword evidence="6" id="KW-0347">Helicase</keyword>
<feature type="domain" description="Helicase ATP-binding" evidence="13">
    <location>
        <begin position="526"/>
        <end position="731"/>
    </location>
</feature>
<evidence type="ECO:0000259" key="12">
    <source>
        <dbReference type="PROSITE" id="PS50089"/>
    </source>
</evidence>
<dbReference type="SMART" id="SM00490">
    <property type="entry name" value="HELICc"/>
    <property type="match status" value="1"/>
</dbReference>
<feature type="compositionally biased region" description="Polar residues" evidence="11">
    <location>
        <begin position="176"/>
        <end position="187"/>
    </location>
</feature>
<dbReference type="InterPro" id="IPR001841">
    <property type="entry name" value="Znf_RING"/>
</dbReference>
<feature type="compositionally biased region" description="Acidic residues" evidence="11">
    <location>
        <begin position="990"/>
        <end position="1004"/>
    </location>
</feature>
<organism evidence="15 16">
    <name type="scientific">Pholiota conissans</name>
    <dbReference type="NCBI Taxonomy" id="109636"/>
    <lineage>
        <taxon>Eukaryota</taxon>
        <taxon>Fungi</taxon>
        <taxon>Dikarya</taxon>
        <taxon>Basidiomycota</taxon>
        <taxon>Agaricomycotina</taxon>
        <taxon>Agaricomycetes</taxon>
        <taxon>Agaricomycetidae</taxon>
        <taxon>Agaricales</taxon>
        <taxon>Agaricineae</taxon>
        <taxon>Strophariaceae</taxon>
        <taxon>Pholiota</taxon>
    </lineage>
</organism>
<dbReference type="InterPro" id="IPR000330">
    <property type="entry name" value="SNF2_N"/>
</dbReference>
<dbReference type="GO" id="GO:0004386">
    <property type="term" value="F:helicase activity"/>
    <property type="evidence" value="ECO:0007669"/>
    <property type="project" value="UniProtKB-KW"/>
</dbReference>
<protein>
    <submittedName>
        <fullName evidence="15">Uncharacterized protein</fullName>
    </submittedName>
</protein>
<sequence length="1294" mass="144740">MAQVSAEDLLATAKRHLGSPPTATSVPRFYLEELRRHLSMYPNEDKFLVTLQPNTGFGSVTCLKDNCHAVVPLNRRAVRGGGKRDGFGSLSAYRTHLSMHVKRETRAVTESENNPSQAQTAPPKTNKGSFLNSPSRPALAPTSQNSISAPQPPRVKAEPVEPMIPRKRLSDIGANVESSDTDNTGPSQPKKPKMEMTPNATQIIRDIGDVETRVQEIRQAIRLQERLGIAMYSSNTLDITEINAVDKETKRLRTLELEYLSRLNALHRSLPQTSVVQTSEAVVMQDQKPARPLQEFPMQFDNLDRKPAIGEGSTQSSESNWTSTIPRPYPTFNNIERKPFSTPVETQQPVPGASSSTSSVAPGGQLMQRVSSVANYVGNAVASSSKALYSALQDIKPQIPGAYDMEVDSDSDERDSEDEETVSDALIMPFVHALGVHAPPPMVDDAHDDNGDYHGRGRDLFIGPRAAADDIENFLIEAGNAETFDGNESVDKALNYLGLQNLHMKLPGMEISLMAHQAMGVAWMLEKERSTLLGGCLADEMGLGKTIQMITTMVLNRSQDPARKTTLIIAPLALLDQWKLEIEEKSNCGFTCLIYHGHSRTKKRSQLVKHDVVLTTFNTMAAEWPDYENEMKKKAKARKKKDDFIVPDPDEEDMKDVHYRNNKRKQHAGLLFQTEFYRIVADEGQQIRNRRTRMSRAITDLRTRYRWVLTGTPIVNGLADVYGYLRFLRIRPWYDWAHFQSHIGILEKKNPALAVARLQKVMTTFLLRRKKDSKLDGKNLIELPAKKIELAKLEFSEEEREIYSMVEARSQAKFNRYLREGTVLKNYHQVLVLLLRLRQICSHPCLIQEDGVAFVHRDDAKVRPKVATELTRASRLVSPEFVEKMKAKMKQEALNRMQAEKESANATIEEEECPICYDAMTDAVVTACSHVFCRDCIVATLNRAPSMDAEPGSNPNDRPCPVCRSAISPEKFFSCSAFEPTNADLGVGADSDDEDMDEDSDSDSDASYKGKGKAVAKPRTSGRVTRRKVVNSSDYEDDDDISDFIVESDEDEEEKDARRALKQRSTKKNVHIILDSDDELDTPEVQEVIFGVRKKVEAAPGDIQLMSRFLPSTKMKHMMNLLEKLAKTNPEEKTLVVSQWTGCLSLVSDYLTENGIPHVKYQGDMNRAKRDQAVKVFMSKEKARVMLMSLKCGGVGLNLTRANNVISLDLGWSQAVESQAYDRVHRLGQTRAVTVQRVVIADTVEDRILALQERKQALADGSLGEGKGQKIGKLSVKELANLFGLDARGRRLIA</sequence>
<dbReference type="SUPFAM" id="SSF57850">
    <property type="entry name" value="RING/U-box"/>
    <property type="match status" value="1"/>
</dbReference>
<gene>
    <name evidence="15" type="ORF">BDN70DRAFT_822530</name>
</gene>
<dbReference type="PROSITE" id="PS00518">
    <property type="entry name" value="ZF_RING_1"/>
    <property type="match status" value="1"/>
</dbReference>
<dbReference type="InterPro" id="IPR050628">
    <property type="entry name" value="SNF2_RAD54_helicase_TF"/>
</dbReference>
<dbReference type="Gene3D" id="3.30.40.10">
    <property type="entry name" value="Zinc/RING finger domain, C3HC4 (zinc finger)"/>
    <property type="match status" value="1"/>
</dbReference>
<dbReference type="InterPro" id="IPR001650">
    <property type="entry name" value="Helicase_C-like"/>
</dbReference>
<feature type="domain" description="Helicase C-terminal" evidence="14">
    <location>
        <begin position="1120"/>
        <end position="1275"/>
    </location>
</feature>
<feature type="compositionally biased region" description="Polar residues" evidence="11">
    <location>
        <begin position="343"/>
        <end position="360"/>
    </location>
</feature>
<evidence type="ECO:0000313" key="15">
    <source>
        <dbReference type="EMBL" id="KAF9486204.1"/>
    </source>
</evidence>
<feature type="compositionally biased region" description="Acidic residues" evidence="11">
    <location>
        <begin position="1034"/>
        <end position="1054"/>
    </location>
</feature>